<dbReference type="InterPro" id="IPR001670">
    <property type="entry name" value="ADH_Fe/GldA"/>
</dbReference>
<dbReference type="PROSITE" id="PS00060">
    <property type="entry name" value="ADH_IRON_2"/>
    <property type="match status" value="1"/>
</dbReference>
<accession>I4C7Q7</accession>
<proteinExistence type="inferred from homology"/>
<feature type="domain" description="Fe-containing alcohol dehydrogenase-like C-terminal" evidence="6">
    <location>
        <begin position="190"/>
        <end position="385"/>
    </location>
</feature>
<dbReference type="GO" id="GO:0046872">
    <property type="term" value="F:metal ion binding"/>
    <property type="evidence" value="ECO:0007669"/>
    <property type="project" value="InterPro"/>
</dbReference>
<feature type="domain" description="Alcohol dehydrogenase iron-type/glycerol dehydrogenase GldA" evidence="5">
    <location>
        <begin position="12"/>
        <end position="179"/>
    </location>
</feature>
<evidence type="ECO:0000313" key="8">
    <source>
        <dbReference type="Proteomes" id="UP000006055"/>
    </source>
</evidence>
<dbReference type="FunFam" id="3.40.50.1970:FF:000003">
    <property type="entry name" value="Alcohol dehydrogenase, iron-containing"/>
    <property type="match status" value="1"/>
</dbReference>
<evidence type="ECO:0000256" key="1">
    <source>
        <dbReference type="ARBA" id="ARBA00001962"/>
    </source>
</evidence>
<comment type="similarity">
    <text evidence="2">Belongs to the iron-containing alcohol dehydrogenase family.</text>
</comment>
<reference evidence="8" key="1">
    <citation type="submission" date="2012-06" db="EMBL/GenBank/DDBJ databases">
        <title>Complete sequence of chromosome of Desulfomonile tiedjei DSM 6799.</title>
        <authorList>
            <person name="Lucas S."/>
            <person name="Copeland A."/>
            <person name="Lapidus A."/>
            <person name="Glavina del Rio T."/>
            <person name="Dalin E."/>
            <person name="Tice H."/>
            <person name="Bruce D."/>
            <person name="Goodwin L."/>
            <person name="Pitluck S."/>
            <person name="Peters L."/>
            <person name="Ovchinnikova G."/>
            <person name="Zeytun A."/>
            <person name="Lu M."/>
            <person name="Kyrpides N."/>
            <person name="Mavromatis K."/>
            <person name="Ivanova N."/>
            <person name="Brettin T."/>
            <person name="Detter J.C."/>
            <person name="Han C."/>
            <person name="Larimer F."/>
            <person name="Land M."/>
            <person name="Hauser L."/>
            <person name="Markowitz V."/>
            <person name="Cheng J.-F."/>
            <person name="Hugenholtz P."/>
            <person name="Woyke T."/>
            <person name="Wu D."/>
            <person name="Spring S."/>
            <person name="Schroeder M."/>
            <person name="Brambilla E."/>
            <person name="Klenk H.-P."/>
            <person name="Eisen J.A."/>
        </authorList>
    </citation>
    <scope>NUCLEOTIDE SEQUENCE [LARGE SCALE GENOMIC DNA]</scope>
    <source>
        <strain evidence="8">ATCC 49306 / DSM 6799 / DCB-1</strain>
    </source>
</reference>
<dbReference type="PANTHER" id="PTHR11496">
    <property type="entry name" value="ALCOHOL DEHYDROGENASE"/>
    <property type="match status" value="1"/>
</dbReference>
<protein>
    <submittedName>
        <fullName evidence="7">Alcohol dehydrogenase, class IV</fullName>
    </submittedName>
</protein>
<dbReference type="HOGENOM" id="CLU_007207_0_0_7"/>
<sequence length="387" mass="40355">MLPKLGNFQIKTRVVFGRGALSNLGQLARESGAGKYLLVADPALEQVGILDKALSALNDVGITGEVYKAVEPEPYMDNAEEAAALGRAVDADLVVGLGGGSAMDTAKAAAVLITNEGKAEDYIGLNKVELPGTPTIMVPTTAGTGAEVTFTAVFTNRETRAKGGINSPFLFPGVALLDPELTLPLPPHVTAATGMDALTHAIESVSSLSSTVFTEALALTAIRLISGNLRRAVFHGDDIDAREQMLMGSLLGGLALADAGVGAAHALAYPLGGNYRIPHGLANAMLIPYVMEFNLPAAEKHFAMIASAIGEPVEGLPLRRAAEQAVESVFMLCSDIGIPSSLADAGVPRSDIPMLVEAALKVTRPVENNPRKLGEEEAQTIYEMAFS</sequence>
<comment type="cofactor">
    <cofactor evidence="1">
        <name>Fe cation</name>
        <dbReference type="ChEBI" id="CHEBI:24875"/>
    </cofactor>
</comment>
<dbReference type="Pfam" id="PF00465">
    <property type="entry name" value="Fe-ADH"/>
    <property type="match status" value="1"/>
</dbReference>
<dbReference type="InterPro" id="IPR039697">
    <property type="entry name" value="Alcohol_dehydrogenase_Fe"/>
</dbReference>
<dbReference type="Gene3D" id="3.40.50.1970">
    <property type="match status" value="1"/>
</dbReference>
<dbReference type="InterPro" id="IPR018211">
    <property type="entry name" value="ADH_Fe_CS"/>
</dbReference>
<dbReference type="KEGG" id="dti:Desti_2929"/>
<keyword evidence="3" id="KW-0560">Oxidoreductase</keyword>
<dbReference type="EMBL" id="CP003360">
    <property type="protein sequence ID" value="AFM25598.1"/>
    <property type="molecule type" value="Genomic_DNA"/>
</dbReference>
<evidence type="ECO:0000313" key="7">
    <source>
        <dbReference type="EMBL" id="AFM25598.1"/>
    </source>
</evidence>
<dbReference type="CDD" id="cd08551">
    <property type="entry name" value="Fe-ADH"/>
    <property type="match status" value="1"/>
</dbReference>
<dbReference type="Pfam" id="PF25137">
    <property type="entry name" value="ADH_Fe_C"/>
    <property type="match status" value="1"/>
</dbReference>
<dbReference type="PROSITE" id="PS00913">
    <property type="entry name" value="ADH_IRON_1"/>
    <property type="match status" value="1"/>
</dbReference>
<organism evidence="7 8">
    <name type="scientific">Desulfomonile tiedjei (strain ATCC 49306 / DSM 6799 / DCB-1)</name>
    <dbReference type="NCBI Taxonomy" id="706587"/>
    <lineage>
        <taxon>Bacteria</taxon>
        <taxon>Pseudomonadati</taxon>
        <taxon>Thermodesulfobacteriota</taxon>
        <taxon>Desulfomonilia</taxon>
        <taxon>Desulfomonilales</taxon>
        <taxon>Desulfomonilaceae</taxon>
        <taxon>Desulfomonile</taxon>
    </lineage>
</organism>
<keyword evidence="8" id="KW-1185">Reference proteome</keyword>
<dbReference type="Proteomes" id="UP000006055">
    <property type="component" value="Chromosome"/>
</dbReference>
<dbReference type="Gene3D" id="1.20.1090.10">
    <property type="entry name" value="Dehydroquinate synthase-like - alpha domain"/>
    <property type="match status" value="1"/>
</dbReference>
<dbReference type="PATRIC" id="fig|706587.4.peg.3330"/>
<dbReference type="RefSeq" id="WP_014810735.1">
    <property type="nucleotide sequence ID" value="NC_018025.1"/>
</dbReference>
<dbReference type="GO" id="GO:0004022">
    <property type="term" value="F:alcohol dehydrogenase (NAD+) activity"/>
    <property type="evidence" value="ECO:0007669"/>
    <property type="project" value="TreeGrafter"/>
</dbReference>
<evidence type="ECO:0000259" key="6">
    <source>
        <dbReference type="Pfam" id="PF25137"/>
    </source>
</evidence>
<dbReference type="InterPro" id="IPR056798">
    <property type="entry name" value="ADH_Fe_C"/>
</dbReference>
<evidence type="ECO:0000256" key="3">
    <source>
        <dbReference type="ARBA" id="ARBA00023002"/>
    </source>
</evidence>
<dbReference type="AlphaFoldDB" id="I4C7Q7"/>
<dbReference type="STRING" id="706587.Desti_2929"/>
<dbReference type="eggNOG" id="COG1454">
    <property type="taxonomic scope" value="Bacteria"/>
</dbReference>
<name>I4C7Q7_DESTA</name>
<evidence type="ECO:0000256" key="2">
    <source>
        <dbReference type="ARBA" id="ARBA00007358"/>
    </source>
</evidence>
<evidence type="ECO:0000256" key="4">
    <source>
        <dbReference type="ARBA" id="ARBA00023027"/>
    </source>
</evidence>
<dbReference type="FunFam" id="1.20.1090.10:FF:000001">
    <property type="entry name" value="Aldehyde-alcohol dehydrogenase"/>
    <property type="match status" value="1"/>
</dbReference>
<evidence type="ECO:0000259" key="5">
    <source>
        <dbReference type="Pfam" id="PF00465"/>
    </source>
</evidence>
<dbReference type="SUPFAM" id="SSF56796">
    <property type="entry name" value="Dehydroquinate synthase-like"/>
    <property type="match status" value="1"/>
</dbReference>
<dbReference type="PANTHER" id="PTHR11496:SF102">
    <property type="entry name" value="ALCOHOL DEHYDROGENASE 4"/>
    <property type="match status" value="1"/>
</dbReference>
<gene>
    <name evidence="7" type="ordered locus">Desti_2929</name>
</gene>
<keyword evidence="4" id="KW-0520">NAD</keyword>
<dbReference type="OrthoDB" id="9778433at2"/>